<dbReference type="RefSeq" id="WP_167083896.1">
    <property type="nucleotide sequence ID" value="NZ_BAAADC010000001.1"/>
</dbReference>
<dbReference type="InterPro" id="IPR036709">
    <property type="entry name" value="Autotransporte_beta_dom_sf"/>
</dbReference>
<dbReference type="SUPFAM" id="SSF103515">
    <property type="entry name" value="Autotransporter"/>
    <property type="match status" value="1"/>
</dbReference>
<feature type="chain" id="PRO_5032559929" description="Outer membrane beta-barrel protein" evidence="1">
    <location>
        <begin position="24"/>
        <end position="420"/>
    </location>
</feature>
<proteinExistence type="predicted"/>
<evidence type="ECO:0000313" key="3">
    <source>
        <dbReference type="Proteomes" id="UP000570514"/>
    </source>
</evidence>
<dbReference type="AlphaFoldDB" id="A0A846N3L2"/>
<dbReference type="InterPro" id="IPR018759">
    <property type="entry name" value="BBP2_2"/>
</dbReference>
<accession>A0A846N3L2</accession>
<protein>
    <recommendedName>
        <fullName evidence="4">Outer membrane beta-barrel protein</fullName>
    </recommendedName>
</protein>
<dbReference type="Proteomes" id="UP000570514">
    <property type="component" value="Unassembled WGS sequence"/>
</dbReference>
<evidence type="ECO:0008006" key="4">
    <source>
        <dbReference type="Google" id="ProtNLM"/>
    </source>
</evidence>
<name>A0A846N3L2_9PROT</name>
<dbReference type="Gene3D" id="2.40.128.130">
    <property type="entry name" value="Autotransporter beta-domain"/>
    <property type="match status" value="1"/>
</dbReference>
<feature type="signal peptide" evidence="1">
    <location>
        <begin position="1"/>
        <end position="23"/>
    </location>
</feature>
<evidence type="ECO:0000256" key="1">
    <source>
        <dbReference type="SAM" id="SignalP"/>
    </source>
</evidence>
<organism evidence="2 3">
    <name type="scientific">Rhizomicrobium palustre</name>
    <dbReference type="NCBI Taxonomy" id="189966"/>
    <lineage>
        <taxon>Bacteria</taxon>
        <taxon>Pseudomonadati</taxon>
        <taxon>Pseudomonadota</taxon>
        <taxon>Alphaproteobacteria</taxon>
        <taxon>Micropepsales</taxon>
        <taxon>Micropepsaceae</taxon>
        <taxon>Rhizomicrobium</taxon>
    </lineage>
</organism>
<gene>
    <name evidence="2" type="ORF">FHS83_003159</name>
</gene>
<dbReference type="EMBL" id="JAASRM010000001">
    <property type="protein sequence ID" value="NIK89841.1"/>
    <property type="molecule type" value="Genomic_DNA"/>
</dbReference>
<sequence>MALGKLRAIVAGLIAVNTMGAWAAAPSQVPPDVGERARPEYDPVGVPLGAFVFYPKVNMATEYNDNIYAAETGAASDLIFRIAPSLRLTTAWPTDKMTLRAFGGINRYLDHASEDTDTYGVNGDAEFSIHNATALRGSIDFRHAVLARESILSSPATEHPVEYNQGSAHLEATQGFGNFQLMGFADWLRLAYQDSVAPDGSTVFEKDLNYETISGGLRGGYAVSPDSSVFVSGRMFTTEFLAKPPLVPLDRSSHGYEVTGGFNLHVTDVLSGDIGAGYLHARYPHITGSQQDVGTLAVHVALAWYPTLLTTVKFRVGRSIEEAPMQISSGFLVTRYQAEIDHELRRNVVLNAGVEYSDGSFRGTDRRDSQWKVGAGATYLLNPMMSVKLSYAYQSRESEGLARGPGFNSNTISLAFVLQR</sequence>
<evidence type="ECO:0000313" key="2">
    <source>
        <dbReference type="EMBL" id="NIK89841.1"/>
    </source>
</evidence>
<keyword evidence="3" id="KW-1185">Reference proteome</keyword>
<keyword evidence="1" id="KW-0732">Signal</keyword>
<dbReference type="Pfam" id="PF10082">
    <property type="entry name" value="BBP2_2"/>
    <property type="match status" value="1"/>
</dbReference>
<comment type="caution">
    <text evidence="2">The sequence shown here is derived from an EMBL/GenBank/DDBJ whole genome shotgun (WGS) entry which is preliminary data.</text>
</comment>
<reference evidence="2 3" key="1">
    <citation type="submission" date="2020-03" db="EMBL/GenBank/DDBJ databases">
        <title>Genomic Encyclopedia of Type Strains, Phase IV (KMG-IV): sequencing the most valuable type-strain genomes for metagenomic binning, comparative biology and taxonomic classification.</title>
        <authorList>
            <person name="Goeker M."/>
        </authorList>
    </citation>
    <scope>NUCLEOTIDE SEQUENCE [LARGE SCALE GENOMIC DNA]</scope>
    <source>
        <strain evidence="2 3">DSM 19867</strain>
    </source>
</reference>